<comment type="caution">
    <text evidence="1">The sequence shown here is derived from an EMBL/GenBank/DDBJ whole genome shotgun (WGS) entry which is preliminary data.</text>
</comment>
<reference evidence="2" key="1">
    <citation type="submission" date="2017-03" db="EMBL/GenBank/DDBJ databases">
        <title>Phytopthora megakarya and P. palmivora, two closely related causual agents of cacao black pod achieved similar genome size and gene model numbers by different mechanisms.</title>
        <authorList>
            <person name="Ali S."/>
            <person name="Shao J."/>
            <person name="Larry D.J."/>
            <person name="Kronmiller B."/>
            <person name="Shen D."/>
            <person name="Strem M.D."/>
            <person name="Melnick R.L."/>
            <person name="Guiltinan M.J."/>
            <person name="Tyler B.M."/>
            <person name="Meinhardt L.W."/>
            <person name="Bailey B.A."/>
        </authorList>
    </citation>
    <scope>NUCLEOTIDE SEQUENCE [LARGE SCALE GENOMIC DNA]</scope>
    <source>
        <strain evidence="2">zdho120</strain>
    </source>
</reference>
<name>A0A225UKK6_9STRA</name>
<gene>
    <name evidence="1" type="ORF">PHMEG_00037107</name>
</gene>
<organism evidence="1 2">
    <name type="scientific">Phytophthora megakarya</name>
    <dbReference type="NCBI Taxonomy" id="4795"/>
    <lineage>
        <taxon>Eukaryota</taxon>
        <taxon>Sar</taxon>
        <taxon>Stramenopiles</taxon>
        <taxon>Oomycota</taxon>
        <taxon>Peronosporomycetes</taxon>
        <taxon>Peronosporales</taxon>
        <taxon>Peronosporaceae</taxon>
        <taxon>Phytophthora</taxon>
    </lineage>
</organism>
<dbReference type="EMBL" id="NBNE01015997">
    <property type="protein sequence ID" value="OWY93488.1"/>
    <property type="molecule type" value="Genomic_DNA"/>
</dbReference>
<evidence type="ECO:0000313" key="1">
    <source>
        <dbReference type="EMBL" id="OWY93488.1"/>
    </source>
</evidence>
<protein>
    <recommendedName>
        <fullName evidence="3">HAT C-terminal dimerisation domain-containing protein</fullName>
    </recommendedName>
</protein>
<evidence type="ECO:0008006" key="3">
    <source>
        <dbReference type="Google" id="ProtNLM"/>
    </source>
</evidence>
<proteinExistence type="predicted"/>
<sequence>MNRQRKICREEIDKYLDAVKVLIVRLATSVPSERAFSTSGNIITAKRCLLAPELFHNLAFIAENARNMKNLRQ</sequence>
<dbReference type="SUPFAM" id="SSF53098">
    <property type="entry name" value="Ribonuclease H-like"/>
    <property type="match status" value="1"/>
</dbReference>
<keyword evidence="2" id="KW-1185">Reference proteome</keyword>
<accession>A0A225UKK6</accession>
<dbReference type="InterPro" id="IPR012337">
    <property type="entry name" value="RNaseH-like_sf"/>
</dbReference>
<evidence type="ECO:0000313" key="2">
    <source>
        <dbReference type="Proteomes" id="UP000198211"/>
    </source>
</evidence>
<dbReference type="OrthoDB" id="101009at2759"/>
<dbReference type="AlphaFoldDB" id="A0A225UKK6"/>
<dbReference type="Proteomes" id="UP000198211">
    <property type="component" value="Unassembled WGS sequence"/>
</dbReference>